<dbReference type="InterPro" id="IPR041122">
    <property type="entry name" value="RecJ_OB"/>
</dbReference>
<keyword evidence="3" id="KW-0540">Nuclease</keyword>
<comment type="similarity">
    <text evidence="1">Belongs to the RecJ family.</text>
</comment>
<evidence type="ECO:0000256" key="1">
    <source>
        <dbReference type="ARBA" id="ARBA00005915"/>
    </source>
</evidence>
<name>A0A9D1HIL1_9FIRM</name>
<dbReference type="GO" id="GO:0006281">
    <property type="term" value="P:DNA repair"/>
    <property type="evidence" value="ECO:0007669"/>
    <property type="project" value="InterPro"/>
</dbReference>
<reference evidence="9" key="1">
    <citation type="submission" date="2020-10" db="EMBL/GenBank/DDBJ databases">
        <authorList>
            <person name="Gilroy R."/>
        </authorList>
    </citation>
    <scope>NUCLEOTIDE SEQUENCE</scope>
    <source>
        <strain evidence="9">2830</strain>
    </source>
</reference>
<feature type="domain" description="DDH" evidence="6">
    <location>
        <begin position="83"/>
        <end position="226"/>
    </location>
</feature>
<accession>A0A9D1HIL1</accession>
<feature type="domain" description="DHHA1" evidence="7">
    <location>
        <begin position="361"/>
        <end position="453"/>
    </location>
</feature>
<dbReference type="InterPro" id="IPR003156">
    <property type="entry name" value="DHHA1_dom"/>
</dbReference>
<dbReference type="NCBIfam" id="TIGR00644">
    <property type="entry name" value="recJ"/>
    <property type="match status" value="1"/>
</dbReference>
<evidence type="ECO:0000256" key="4">
    <source>
        <dbReference type="ARBA" id="ARBA00022801"/>
    </source>
</evidence>
<dbReference type="SUPFAM" id="SSF64182">
    <property type="entry name" value="DHH phosphoesterases"/>
    <property type="match status" value="1"/>
</dbReference>
<dbReference type="PANTHER" id="PTHR30255">
    <property type="entry name" value="SINGLE-STRANDED-DNA-SPECIFIC EXONUCLEASE RECJ"/>
    <property type="match status" value="1"/>
</dbReference>
<dbReference type="Proteomes" id="UP000824124">
    <property type="component" value="Unassembled WGS sequence"/>
</dbReference>
<dbReference type="GO" id="GO:0008409">
    <property type="term" value="F:5'-3' exonuclease activity"/>
    <property type="evidence" value="ECO:0007669"/>
    <property type="project" value="InterPro"/>
</dbReference>
<protein>
    <recommendedName>
        <fullName evidence="2">Single-stranded-DNA-specific exonuclease RecJ</fullName>
    </recommendedName>
</protein>
<dbReference type="GO" id="GO:0003676">
    <property type="term" value="F:nucleic acid binding"/>
    <property type="evidence" value="ECO:0007669"/>
    <property type="project" value="InterPro"/>
</dbReference>
<evidence type="ECO:0000259" key="8">
    <source>
        <dbReference type="Pfam" id="PF17768"/>
    </source>
</evidence>
<evidence type="ECO:0000256" key="2">
    <source>
        <dbReference type="ARBA" id="ARBA00019841"/>
    </source>
</evidence>
<reference evidence="9" key="2">
    <citation type="journal article" date="2021" name="PeerJ">
        <title>Extensive microbial diversity within the chicken gut microbiome revealed by metagenomics and culture.</title>
        <authorList>
            <person name="Gilroy R."/>
            <person name="Ravi A."/>
            <person name="Getino M."/>
            <person name="Pursley I."/>
            <person name="Horton D.L."/>
            <person name="Alikhan N.F."/>
            <person name="Baker D."/>
            <person name="Gharbi K."/>
            <person name="Hall N."/>
            <person name="Watson M."/>
            <person name="Adriaenssens E.M."/>
            <person name="Foster-Nyarko E."/>
            <person name="Jarju S."/>
            <person name="Secka A."/>
            <person name="Antonio M."/>
            <person name="Oren A."/>
            <person name="Chaudhuri R.R."/>
            <person name="La Ragione R."/>
            <person name="Hildebrand F."/>
            <person name="Pallen M.J."/>
        </authorList>
    </citation>
    <scope>NUCLEOTIDE SEQUENCE</scope>
    <source>
        <strain evidence="9">2830</strain>
    </source>
</reference>
<evidence type="ECO:0000259" key="7">
    <source>
        <dbReference type="Pfam" id="PF02272"/>
    </source>
</evidence>
<dbReference type="Pfam" id="PF01368">
    <property type="entry name" value="DHH"/>
    <property type="match status" value="1"/>
</dbReference>
<organism evidence="9 10">
    <name type="scientific">Candidatus Avidehalobacter gallistercoris</name>
    <dbReference type="NCBI Taxonomy" id="2840694"/>
    <lineage>
        <taxon>Bacteria</taxon>
        <taxon>Bacillati</taxon>
        <taxon>Bacillota</taxon>
        <taxon>Clostridia</taxon>
        <taxon>Eubacteriales</taxon>
        <taxon>Peptococcaceae</taxon>
        <taxon>Peptococcaceae incertae sedis</taxon>
        <taxon>Candidatus Avidehalobacter</taxon>
    </lineage>
</organism>
<gene>
    <name evidence="9" type="primary">recJ</name>
    <name evidence="9" type="ORF">IAB00_00765</name>
</gene>
<comment type="caution">
    <text evidence="9">The sequence shown here is derived from an EMBL/GenBank/DDBJ whole genome shotgun (WGS) entry which is preliminary data.</text>
</comment>
<evidence type="ECO:0000256" key="5">
    <source>
        <dbReference type="ARBA" id="ARBA00022839"/>
    </source>
</evidence>
<keyword evidence="5 9" id="KW-0269">Exonuclease</keyword>
<dbReference type="InterPro" id="IPR051673">
    <property type="entry name" value="SSDNA_exonuclease_RecJ"/>
</dbReference>
<evidence type="ECO:0000259" key="6">
    <source>
        <dbReference type="Pfam" id="PF01368"/>
    </source>
</evidence>
<dbReference type="InterPro" id="IPR001667">
    <property type="entry name" value="DDH_dom"/>
</dbReference>
<evidence type="ECO:0000313" key="9">
    <source>
        <dbReference type="EMBL" id="HIU09777.1"/>
    </source>
</evidence>
<dbReference type="EMBL" id="DVMH01000005">
    <property type="protein sequence ID" value="HIU09777.1"/>
    <property type="molecule type" value="Genomic_DNA"/>
</dbReference>
<dbReference type="Pfam" id="PF02272">
    <property type="entry name" value="DHHA1"/>
    <property type="match status" value="1"/>
</dbReference>
<dbReference type="Gene3D" id="3.10.310.30">
    <property type="match status" value="1"/>
</dbReference>
<feature type="domain" description="RecJ OB" evidence="8">
    <location>
        <begin position="467"/>
        <end position="593"/>
    </location>
</feature>
<proteinExistence type="inferred from homology"/>
<dbReference type="AlphaFoldDB" id="A0A9D1HIL1"/>
<dbReference type="Pfam" id="PF17768">
    <property type="entry name" value="RecJ_OB"/>
    <property type="match status" value="1"/>
</dbReference>
<dbReference type="GO" id="GO:0006310">
    <property type="term" value="P:DNA recombination"/>
    <property type="evidence" value="ECO:0007669"/>
    <property type="project" value="InterPro"/>
</dbReference>
<sequence>MNEKKWMLRGCRVSAEEVTAAAKRLGISMSAARLLAVRGLVEHTEVQDYFTSSLEALHAPELLKDMDNACRILLAAVQSGDEIAVFGDYDADGITSTSIMSLVLKRLSACARYYIPSRNSEGYGLNNQAVRKLAADGVKILLTLDNGIAAFDQVRLAKKLGLTVIIADHHEVPFDILAEGSVYKVPPADAVINPKQRDCPYPFKSICAGMLAYKMAERLYQLAGLNFASDQLEYLVFAAIATVCDIMDLTDENRELVKYALAHMAETPNLGLRALLEVNGLEPSHLNTSHIGFTLGPCINASGRLENAALAVELFLAEDYEHALEIARHLCELNVRRKNLSSEGVTKIRAEIEAKGYAESKVIVVHEPELTESVAGIVAGRIKEIYNRPTFVLAGDKDQVKGSGRSVEGFNMFKALVECADLLDMFGGHFMATGLTIQRGRIDELRRRLNENCHMETADMLPVTYIDLVMPVERALASMGFAQFIADMAPFGHGNPAPLFGDRDLTVRRIQLLGKDRQIIRFYFANRQGQGLVSAISFRCLDEFRELVLGVGGEDMWQRLLKGQPTNLSLDIVYTIEINEFQGSKSVQLQIKDLRLHKRR</sequence>
<dbReference type="Gene3D" id="3.90.1640.30">
    <property type="match status" value="1"/>
</dbReference>
<dbReference type="InterPro" id="IPR004610">
    <property type="entry name" value="RecJ"/>
</dbReference>
<evidence type="ECO:0000256" key="3">
    <source>
        <dbReference type="ARBA" id="ARBA00022722"/>
    </source>
</evidence>
<dbReference type="InterPro" id="IPR038763">
    <property type="entry name" value="DHH_sf"/>
</dbReference>
<keyword evidence="4" id="KW-0378">Hydrolase</keyword>
<evidence type="ECO:0000313" key="10">
    <source>
        <dbReference type="Proteomes" id="UP000824124"/>
    </source>
</evidence>
<dbReference type="PANTHER" id="PTHR30255:SF2">
    <property type="entry name" value="SINGLE-STRANDED-DNA-SPECIFIC EXONUCLEASE RECJ"/>
    <property type="match status" value="1"/>
</dbReference>